<proteinExistence type="predicted"/>
<evidence type="ECO:0000313" key="2">
    <source>
        <dbReference type="EMBL" id="TYO68396.1"/>
    </source>
</evidence>
<reference evidence="2 3" key="1">
    <citation type="submission" date="2019-08" db="EMBL/GenBank/DDBJ databases">
        <title>Bradyrhizobium hipponensis sp. nov., a rhizobium isolated from a Lupinus angustifolius root nodule in Tunisia.</title>
        <authorList>
            <person name="Off K."/>
            <person name="Rejili M."/>
            <person name="Mars M."/>
            <person name="Brachmann A."/>
            <person name="Marin M."/>
        </authorList>
    </citation>
    <scope>NUCLEOTIDE SEQUENCE [LARGE SCALE GENOMIC DNA]</scope>
    <source>
        <strain evidence="3">aSej3</strain>
    </source>
</reference>
<sequence length="261" mass="28256">MSKLSRRNFSLLVGGVLCCSCGRVAAQSDPSVCDPSFEATNGAAGSVINYGSVTPLFEDTSDDFDDDYKNSFVWVLADIANYLGLNFGFGLYTETTIPNAAFVPADLIKPMKPDLPSDGTILVGRNLLKETRRVTKNLGAALTALCAHESGHALQRKHRLLYKFTTAGDSFFQVRYELCADFVCGYYGAHRVERQPNYPVLIQAITQLRKGDQIFEPSGHGAPKHRADAVQAGAAFGRLHPGDGKAAVNAGVEYALALKFQ</sequence>
<name>A0A5S4YXR2_9BRAD</name>
<evidence type="ECO:0008006" key="4">
    <source>
        <dbReference type="Google" id="ProtNLM"/>
    </source>
</evidence>
<comment type="caution">
    <text evidence="2">The sequence shown here is derived from an EMBL/GenBank/DDBJ whole genome shotgun (WGS) entry which is preliminary data.</text>
</comment>
<protein>
    <recommendedName>
        <fullName evidence="4">Metalloprotease</fullName>
    </recommendedName>
</protein>
<dbReference type="AlphaFoldDB" id="A0A5S4YXR2"/>
<evidence type="ECO:0000313" key="3">
    <source>
        <dbReference type="Proteomes" id="UP000324797"/>
    </source>
</evidence>
<dbReference type="Proteomes" id="UP000324797">
    <property type="component" value="Unassembled WGS sequence"/>
</dbReference>
<accession>A0A5S4YXR2</accession>
<gene>
    <name evidence="2" type="ORF">FXV83_00765</name>
</gene>
<organism evidence="2 3">
    <name type="scientific">Bradyrhizobium hipponense</name>
    <dbReference type="NCBI Taxonomy" id="2605638"/>
    <lineage>
        <taxon>Bacteria</taxon>
        <taxon>Pseudomonadati</taxon>
        <taxon>Pseudomonadota</taxon>
        <taxon>Alphaproteobacteria</taxon>
        <taxon>Hyphomicrobiales</taxon>
        <taxon>Nitrobacteraceae</taxon>
        <taxon>Bradyrhizobium</taxon>
    </lineage>
</organism>
<evidence type="ECO:0000256" key="1">
    <source>
        <dbReference type="SAM" id="SignalP"/>
    </source>
</evidence>
<dbReference type="RefSeq" id="WP_148736803.1">
    <property type="nucleotide sequence ID" value="NZ_VSTH01000007.1"/>
</dbReference>
<feature type="chain" id="PRO_5024331939" description="Metalloprotease" evidence="1">
    <location>
        <begin position="26"/>
        <end position="261"/>
    </location>
</feature>
<feature type="signal peptide" evidence="1">
    <location>
        <begin position="1"/>
        <end position="25"/>
    </location>
</feature>
<dbReference type="EMBL" id="VSTH01000007">
    <property type="protein sequence ID" value="TYO68396.1"/>
    <property type="molecule type" value="Genomic_DNA"/>
</dbReference>
<keyword evidence="3" id="KW-1185">Reference proteome</keyword>
<keyword evidence="1" id="KW-0732">Signal</keyword>